<comment type="caution">
    <text evidence="8">The sequence shown here is derived from an EMBL/GenBank/DDBJ whole genome shotgun (WGS) entry which is preliminary data.</text>
</comment>
<name>A0ABN9S8W7_9DINO</name>
<dbReference type="Pfam" id="PF00230">
    <property type="entry name" value="MIP"/>
    <property type="match status" value="1"/>
</dbReference>
<keyword evidence="4 7" id="KW-1133">Transmembrane helix</keyword>
<reference evidence="8" key="1">
    <citation type="submission" date="2023-10" db="EMBL/GenBank/DDBJ databases">
        <authorList>
            <person name="Chen Y."/>
            <person name="Shah S."/>
            <person name="Dougan E. K."/>
            <person name="Thang M."/>
            <person name="Chan C."/>
        </authorList>
    </citation>
    <scope>NUCLEOTIDE SEQUENCE [LARGE SCALE GENOMIC DNA]</scope>
</reference>
<feature type="transmembrane region" description="Helical" evidence="7">
    <location>
        <begin position="194"/>
        <end position="213"/>
    </location>
</feature>
<dbReference type="EMBL" id="CAUYUJ010010002">
    <property type="protein sequence ID" value="CAK0828334.1"/>
    <property type="molecule type" value="Genomic_DNA"/>
</dbReference>
<dbReference type="InterPro" id="IPR034294">
    <property type="entry name" value="Aquaporin_transptr"/>
</dbReference>
<organism evidence="8 9">
    <name type="scientific">Prorocentrum cordatum</name>
    <dbReference type="NCBI Taxonomy" id="2364126"/>
    <lineage>
        <taxon>Eukaryota</taxon>
        <taxon>Sar</taxon>
        <taxon>Alveolata</taxon>
        <taxon>Dinophyceae</taxon>
        <taxon>Prorocentrales</taxon>
        <taxon>Prorocentraceae</taxon>
        <taxon>Prorocentrum</taxon>
    </lineage>
</organism>
<evidence type="ECO:0000256" key="1">
    <source>
        <dbReference type="ARBA" id="ARBA00004141"/>
    </source>
</evidence>
<protein>
    <recommendedName>
        <fullName evidence="10">Aquaporin</fullName>
    </recommendedName>
</protein>
<dbReference type="PANTHER" id="PTHR45724:SF13">
    <property type="entry name" value="AQUAPORIN NIP1-1-RELATED"/>
    <property type="match status" value="1"/>
</dbReference>
<evidence type="ECO:0000256" key="6">
    <source>
        <dbReference type="RuleBase" id="RU000477"/>
    </source>
</evidence>
<evidence type="ECO:0000256" key="5">
    <source>
        <dbReference type="ARBA" id="ARBA00023136"/>
    </source>
</evidence>
<evidence type="ECO:0000256" key="4">
    <source>
        <dbReference type="ARBA" id="ARBA00022989"/>
    </source>
</evidence>
<comment type="subcellular location">
    <subcellularLocation>
        <location evidence="1">Membrane</location>
        <topology evidence="1">Multi-pass membrane protein</topology>
    </subcellularLocation>
</comment>
<dbReference type="Gene3D" id="1.20.1080.10">
    <property type="entry name" value="Glycerol uptake facilitator protein"/>
    <property type="match status" value="1"/>
</dbReference>
<evidence type="ECO:0000256" key="7">
    <source>
        <dbReference type="SAM" id="Phobius"/>
    </source>
</evidence>
<keyword evidence="3 6" id="KW-0812">Transmembrane</keyword>
<keyword evidence="5 7" id="KW-0472">Membrane</keyword>
<feature type="transmembrane region" description="Helical" evidence="7">
    <location>
        <begin position="113"/>
        <end position="132"/>
    </location>
</feature>
<proteinExistence type="inferred from homology"/>
<gene>
    <name evidence="8" type="ORF">PCOR1329_LOCUS27570</name>
</gene>
<feature type="transmembrane region" description="Helical" evidence="7">
    <location>
        <begin position="72"/>
        <end position="93"/>
    </location>
</feature>
<evidence type="ECO:0000256" key="2">
    <source>
        <dbReference type="ARBA" id="ARBA00022448"/>
    </source>
</evidence>
<accession>A0ABN9S8W7</accession>
<sequence>MTAKVVSEVLGTYFLVLTVGLNVLADSLAGVFSIAASLMCMIFALGDVSGAHFNPAVTAAIWSIGKIDGAAASTYVCFQMFGGILAAITYVIIYSGASFALAPEDGYGVAEVAVAETFFTFVLCLVVLSVACSPSAEKGGYSEVFGLAIGSCVTVGGYAIGAISGGCLNPAVSFGIATGGAIGGEGVSEIYDEGAYYTLFELVGAGLAAGVYFTTHAATGMAK</sequence>
<feature type="transmembrane region" description="Helical" evidence="7">
    <location>
        <begin position="12"/>
        <end position="45"/>
    </location>
</feature>
<dbReference type="SUPFAM" id="SSF81338">
    <property type="entry name" value="Aquaporin-like"/>
    <property type="match status" value="1"/>
</dbReference>
<dbReference type="Proteomes" id="UP001189429">
    <property type="component" value="Unassembled WGS sequence"/>
</dbReference>
<evidence type="ECO:0000313" key="8">
    <source>
        <dbReference type="EMBL" id="CAK0828334.1"/>
    </source>
</evidence>
<comment type="similarity">
    <text evidence="6">Belongs to the MIP/aquaporin (TC 1.A.8) family.</text>
</comment>
<dbReference type="PRINTS" id="PR00783">
    <property type="entry name" value="MINTRINSICP"/>
</dbReference>
<dbReference type="InterPro" id="IPR023271">
    <property type="entry name" value="Aquaporin-like"/>
</dbReference>
<evidence type="ECO:0008006" key="10">
    <source>
        <dbReference type="Google" id="ProtNLM"/>
    </source>
</evidence>
<dbReference type="InterPro" id="IPR000425">
    <property type="entry name" value="MIP"/>
</dbReference>
<dbReference type="PANTHER" id="PTHR45724">
    <property type="entry name" value="AQUAPORIN NIP2-1"/>
    <property type="match status" value="1"/>
</dbReference>
<keyword evidence="2 6" id="KW-0813">Transport</keyword>
<keyword evidence="9" id="KW-1185">Reference proteome</keyword>
<feature type="transmembrane region" description="Helical" evidence="7">
    <location>
        <begin position="144"/>
        <end position="163"/>
    </location>
</feature>
<evidence type="ECO:0000256" key="3">
    <source>
        <dbReference type="ARBA" id="ARBA00022692"/>
    </source>
</evidence>
<evidence type="ECO:0000313" key="9">
    <source>
        <dbReference type="Proteomes" id="UP001189429"/>
    </source>
</evidence>